<evidence type="ECO:0000313" key="13">
    <source>
        <dbReference type="EMBL" id="PRY67515.1"/>
    </source>
</evidence>
<keyword evidence="6" id="KW-0119">Carbohydrate metabolism</keyword>
<dbReference type="InterPro" id="IPR001360">
    <property type="entry name" value="Glyco_hydro_1"/>
</dbReference>
<sequence length="572" mass="61701">MERTDAASTVSVTSSTGSAAEIRVRLAGGDIHTTSNGKAVLPMSNADTTAATTAPATETETAATTAPATETETETAATTAPAAASATAVVGSADYRDSGLAFPADFVFGSATASYQIEGAATEDGRGPSIWDTFSHTPGKIWNGDTGDVADDHYHRLETDLDLMKNLGLESYRFSIAWPRIQATGTGPANPAGLDFYTRLVDGLVARGIKPIATLYHWDLPQALEDQGGWANRETAYAFAEYARIMGEALGDKIVTWTTLNEPWCSAYLGYGSGAHAPGRMNGADALAAVHHLNLAHGLAVTALKKVVTNDPAFSITLNLHVIRGDGETGPEAVRQIDGLANRVFLGPLLHGSYPEDVFEDTADVTDWAFVHDGDLELIHQPLDLLGVNYYSTTLVRIWDGVTPRANNDGHKDMGGSPWPGADRIEFLAQPGPYTEMGWNIEPAGLEELLMSLHAEFPTLPLMVTENGAAFADEVTTSVDESGATVSAVHDLERIDYLQRHFTAAHRALSRGVDLRGYQVWSLMDNFEWGYGYSKRFGIVYIDFDTQERILKDSAKWYSTLIATRSIPPLER</sequence>
<evidence type="ECO:0000256" key="3">
    <source>
        <dbReference type="ARBA" id="ARBA00012744"/>
    </source>
</evidence>
<evidence type="ECO:0000256" key="4">
    <source>
        <dbReference type="ARBA" id="ARBA00022801"/>
    </source>
</evidence>
<organism evidence="13 14">
    <name type="scientific">Glaciihabitans tibetensis</name>
    <dbReference type="NCBI Taxonomy" id="1266600"/>
    <lineage>
        <taxon>Bacteria</taxon>
        <taxon>Bacillati</taxon>
        <taxon>Actinomycetota</taxon>
        <taxon>Actinomycetes</taxon>
        <taxon>Micrococcales</taxon>
        <taxon>Microbacteriaceae</taxon>
        <taxon>Glaciihabitans</taxon>
    </lineage>
</organism>
<evidence type="ECO:0000256" key="10">
    <source>
        <dbReference type="PIRSR" id="PIRSR617736-2"/>
    </source>
</evidence>
<comment type="similarity">
    <text evidence="2 11">Belongs to the glycosyl hydrolase 1 family.</text>
</comment>
<keyword evidence="7 11" id="KW-0326">Glycosidase</keyword>
<dbReference type="Gene3D" id="3.20.20.80">
    <property type="entry name" value="Glycosidases"/>
    <property type="match status" value="1"/>
</dbReference>
<gene>
    <name evidence="13" type="ORF">B0I08_106122</name>
</gene>
<evidence type="ECO:0000256" key="11">
    <source>
        <dbReference type="RuleBase" id="RU361175"/>
    </source>
</evidence>
<reference evidence="13 14" key="1">
    <citation type="submission" date="2018-03" db="EMBL/GenBank/DDBJ databases">
        <title>Genomic Encyclopedia of Type Strains, Phase III (KMG-III): the genomes of soil and plant-associated and newly described type strains.</title>
        <authorList>
            <person name="Whitman W."/>
        </authorList>
    </citation>
    <scope>NUCLEOTIDE SEQUENCE [LARGE SCALE GENOMIC DNA]</scope>
    <source>
        <strain evidence="13 14">CGMCC 1.12484</strain>
    </source>
</reference>
<evidence type="ECO:0000256" key="2">
    <source>
        <dbReference type="ARBA" id="ARBA00010838"/>
    </source>
</evidence>
<evidence type="ECO:0000256" key="6">
    <source>
        <dbReference type="ARBA" id="ARBA00023277"/>
    </source>
</evidence>
<accession>A0A2T0VBE3</accession>
<feature type="binding site" evidence="10">
    <location>
        <position position="521"/>
    </location>
    <ligand>
        <name>substrate</name>
    </ligand>
</feature>
<evidence type="ECO:0000256" key="7">
    <source>
        <dbReference type="ARBA" id="ARBA00023295"/>
    </source>
</evidence>
<comment type="catalytic activity">
    <reaction evidence="1 11">
        <text>Hydrolysis of terminal, non-reducing beta-D-glucosyl residues with release of beta-D-glucose.</text>
        <dbReference type="EC" id="3.2.1.21"/>
    </reaction>
</comment>
<dbReference type="InterPro" id="IPR017853">
    <property type="entry name" value="GH"/>
</dbReference>
<dbReference type="AlphaFoldDB" id="A0A2T0VBE3"/>
<dbReference type="PANTHER" id="PTHR10353:SF36">
    <property type="entry name" value="LP05116P"/>
    <property type="match status" value="1"/>
</dbReference>
<name>A0A2T0VBE3_9MICO</name>
<protein>
    <recommendedName>
        <fullName evidence="3 11">Beta-glucosidase</fullName>
        <ecNumber evidence="3 11">3.2.1.21</ecNumber>
    </recommendedName>
</protein>
<evidence type="ECO:0000256" key="5">
    <source>
        <dbReference type="ARBA" id="ARBA00023001"/>
    </source>
</evidence>
<keyword evidence="4 11" id="KW-0378">Hydrolase</keyword>
<keyword evidence="5" id="KW-0136">Cellulose degradation</keyword>
<dbReference type="NCBIfam" id="TIGR03356">
    <property type="entry name" value="BGL"/>
    <property type="match status" value="1"/>
</dbReference>
<dbReference type="PROSITE" id="PS00653">
    <property type="entry name" value="GLYCOSYL_HYDROL_F1_2"/>
    <property type="match status" value="1"/>
</dbReference>
<feature type="binding site" evidence="10">
    <location>
        <position position="391"/>
    </location>
    <ligand>
        <name>substrate</name>
    </ligand>
</feature>
<dbReference type="EC" id="3.2.1.21" evidence="3 11"/>
<dbReference type="Proteomes" id="UP000237983">
    <property type="component" value="Unassembled WGS sequence"/>
</dbReference>
<dbReference type="InterPro" id="IPR017736">
    <property type="entry name" value="Glyco_hydro_1_beta-glucosidase"/>
</dbReference>
<evidence type="ECO:0000256" key="9">
    <source>
        <dbReference type="PIRSR" id="PIRSR617736-1"/>
    </source>
</evidence>
<dbReference type="GO" id="GO:0008422">
    <property type="term" value="F:beta-glucosidase activity"/>
    <property type="evidence" value="ECO:0007669"/>
    <property type="project" value="UniProtKB-EC"/>
</dbReference>
<dbReference type="PRINTS" id="PR00131">
    <property type="entry name" value="GLHYDRLASE1"/>
</dbReference>
<dbReference type="GO" id="GO:0030245">
    <property type="term" value="P:cellulose catabolic process"/>
    <property type="evidence" value="ECO:0007669"/>
    <property type="project" value="UniProtKB-KW"/>
</dbReference>
<feature type="compositionally biased region" description="Low complexity" evidence="12">
    <location>
        <begin position="48"/>
        <end position="80"/>
    </location>
</feature>
<dbReference type="Pfam" id="PF00232">
    <property type="entry name" value="Glyco_hydro_1"/>
    <property type="match status" value="1"/>
</dbReference>
<feature type="binding site" evidence="10">
    <location>
        <position position="217"/>
    </location>
    <ligand>
        <name>substrate</name>
    </ligand>
</feature>
<feature type="region of interest" description="Disordered" evidence="12">
    <location>
        <begin position="33"/>
        <end position="80"/>
    </location>
</feature>
<feature type="binding site" evidence="10">
    <location>
        <position position="261"/>
    </location>
    <ligand>
        <name>substrate</name>
    </ligand>
</feature>
<keyword evidence="8" id="KW-0624">Polysaccharide degradation</keyword>
<feature type="binding site" evidence="10">
    <location>
        <begin position="528"/>
        <end position="529"/>
    </location>
    <ligand>
        <name>substrate</name>
    </ligand>
</feature>
<dbReference type="FunFam" id="3.20.20.80:FF:000004">
    <property type="entry name" value="Beta-glucosidase 6-phospho-beta-glucosidase"/>
    <property type="match status" value="1"/>
</dbReference>
<evidence type="ECO:0000256" key="12">
    <source>
        <dbReference type="SAM" id="MobiDB-lite"/>
    </source>
</evidence>
<dbReference type="GO" id="GO:0005829">
    <property type="term" value="C:cytosol"/>
    <property type="evidence" value="ECO:0007669"/>
    <property type="project" value="TreeGrafter"/>
</dbReference>
<feature type="active site" description="Proton donor" evidence="9">
    <location>
        <position position="262"/>
    </location>
</feature>
<dbReference type="InterPro" id="IPR033132">
    <property type="entry name" value="GH_1_N_CS"/>
</dbReference>
<proteinExistence type="inferred from homology"/>
<evidence type="ECO:0000313" key="14">
    <source>
        <dbReference type="Proteomes" id="UP000237983"/>
    </source>
</evidence>
<evidence type="ECO:0000256" key="8">
    <source>
        <dbReference type="ARBA" id="ARBA00023326"/>
    </source>
</evidence>
<evidence type="ECO:0000256" key="1">
    <source>
        <dbReference type="ARBA" id="ARBA00000448"/>
    </source>
</evidence>
<feature type="binding site" evidence="10">
    <location>
        <position position="116"/>
    </location>
    <ligand>
        <name>substrate</name>
    </ligand>
</feature>
<dbReference type="SUPFAM" id="SSF51445">
    <property type="entry name" value="(Trans)glycosidases"/>
    <property type="match status" value="1"/>
</dbReference>
<feature type="active site" description="Nucleophile" evidence="9">
    <location>
        <position position="466"/>
    </location>
</feature>
<keyword evidence="14" id="KW-1185">Reference proteome</keyword>
<comment type="caution">
    <text evidence="13">The sequence shown here is derived from an EMBL/GenBank/DDBJ whole genome shotgun (WGS) entry which is preliminary data.</text>
</comment>
<dbReference type="EMBL" id="PVTL01000006">
    <property type="protein sequence ID" value="PRY67515.1"/>
    <property type="molecule type" value="Genomic_DNA"/>
</dbReference>
<dbReference type="PANTHER" id="PTHR10353">
    <property type="entry name" value="GLYCOSYL HYDROLASE"/>
    <property type="match status" value="1"/>
</dbReference>